<protein>
    <submittedName>
        <fullName evidence="1">DNA topology modulation protein FlaR</fullName>
    </submittedName>
</protein>
<dbReference type="Proteomes" id="UP000070107">
    <property type="component" value="Unassembled WGS sequence"/>
</dbReference>
<dbReference type="InterPro" id="IPR027417">
    <property type="entry name" value="P-loop_NTPase"/>
</dbReference>
<name>A0A135HYI7_9HYPH</name>
<evidence type="ECO:0000313" key="1">
    <source>
        <dbReference type="EMBL" id="KXF78249.1"/>
    </source>
</evidence>
<accession>A0A135HYI7</accession>
<dbReference type="PANTHER" id="PTHR37816:SF3">
    <property type="entry name" value="MODULATES DNA TOPOLOGY"/>
    <property type="match status" value="1"/>
</dbReference>
<dbReference type="InterPro" id="IPR052922">
    <property type="entry name" value="Cytidylate_Kinase-2"/>
</dbReference>
<dbReference type="SUPFAM" id="SSF52540">
    <property type="entry name" value="P-loop containing nucleoside triphosphate hydrolases"/>
    <property type="match status" value="1"/>
</dbReference>
<keyword evidence="2" id="KW-1185">Reference proteome</keyword>
<gene>
    <name evidence="1" type="ORF">ATN84_00090</name>
</gene>
<proteinExistence type="predicted"/>
<evidence type="ECO:0000313" key="2">
    <source>
        <dbReference type="Proteomes" id="UP000070107"/>
    </source>
</evidence>
<dbReference type="Gene3D" id="3.40.50.300">
    <property type="entry name" value="P-loop containing nucleotide triphosphate hydrolases"/>
    <property type="match status" value="1"/>
</dbReference>
<dbReference type="AlphaFoldDB" id="A0A135HYI7"/>
<dbReference type="OrthoDB" id="7210594at2"/>
<reference evidence="1 2" key="1">
    <citation type="submission" date="2015-11" db="EMBL/GenBank/DDBJ databases">
        <title>Draft genome sequence of Paramesorhizobium deserti A-3-E, a strain highly resistant to diverse beta-lactam antibiotics.</title>
        <authorList>
            <person name="Lv R."/>
            <person name="Yang X."/>
            <person name="Fang N."/>
            <person name="Guo J."/>
            <person name="Luo X."/>
            <person name="Peng F."/>
            <person name="Yang R."/>
            <person name="Cui Y."/>
            <person name="Fang C."/>
            <person name="Song Y."/>
        </authorList>
    </citation>
    <scope>NUCLEOTIDE SEQUENCE [LARGE SCALE GENOMIC DNA]</scope>
    <source>
        <strain evidence="1 2">A-3-E</strain>
    </source>
</reference>
<organism evidence="1 2">
    <name type="scientific">Paramesorhizobium deserti</name>
    <dbReference type="NCBI Taxonomy" id="1494590"/>
    <lineage>
        <taxon>Bacteria</taxon>
        <taxon>Pseudomonadati</taxon>
        <taxon>Pseudomonadota</taxon>
        <taxon>Alphaproteobacteria</taxon>
        <taxon>Hyphomicrobiales</taxon>
        <taxon>Phyllobacteriaceae</taxon>
        <taxon>Paramesorhizobium</taxon>
    </lineage>
</organism>
<dbReference type="EMBL" id="LNTU01000001">
    <property type="protein sequence ID" value="KXF78249.1"/>
    <property type="molecule type" value="Genomic_DNA"/>
</dbReference>
<sequence length="174" mass="19693">MKRVMIIGGAGSGKSTLARQIGEKTGLPVIHIDPMYWKAGWVQRPREETAGLALQAAQGEEWVFEGNNTATMPARLARADTLIFLDIGTMRRLWRILLRIWHHYGQTRPDMAEGCPERFDWAFIKWVAGYRRGGRIGALRIIGSAPPHLKVVHLRSPAEVGRFLESIPERRKKS</sequence>
<dbReference type="RefSeq" id="WP_068879519.1">
    <property type="nucleotide sequence ID" value="NZ_LNTU01000001.1"/>
</dbReference>
<dbReference type="STRING" id="1494590.ATN84_00090"/>
<dbReference type="PANTHER" id="PTHR37816">
    <property type="entry name" value="YALI0E33011P"/>
    <property type="match status" value="1"/>
</dbReference>
<comment type="caution">
    <text evidence="1">The sequence shown here is derived from an EMBL/GenBank/DDBJ whole genome shotgun (WGS) entry which is preliminary data.</text>
</comment>